<comment type="catalytic activity">
    <reaction evidence="11">
        <text>A + NADH + H(+) = AH2 + NAD(+)</text>
        <dbReference type="Rhea" id="RHEA:11356"/>
        <dbReference type="ChEBI" id="CHEBI:13193"/>
        <dbReference type="ChEBI" id="CHEBI:15378"/>
        <dbReference type="ChEBI" id="CHEBI:17499"/>
        <dbReference type="ChEBI" id="CHEBI:57540"/>
        <dbReference type="ChEBI" id="CHEBI:57945"/>
    </reaction>
</comment>
<evidence type="ECO:0000256" key="2">
    <source>
        <dbReference type="ARBA" id="ARBA00004173"/>
    </source>
</evidence>
<keyword evidence="6" id="KW-0274">FAD</keyword>
<keyword evidence="9" id="KW-0520">NAD</keyword>
<dbReference type="PRINTS" id="PR00368">
    <property type="entry name" value="FADPNR"/>
</dbReference>
<evidence type="ECO:0000256" key="1">
    <source>
        <dbReference type="ARBA" id="ARBA00001974"/>
    </source>
</evidence>
<feature type="domain" description="FAD/NAD(P)-binding" evidence="12">
    <location>
        <begin position="27"/>
        <end position="350"/>
    </location>
</feature>
<comment type="cofactor">
    <cofactor evidence="1">
        <name>FAD</name>
        <dbReference type="ChEBI" id="CHEBI:57692"/>
    </cofactor>
</comment>
<evidence type="ECO:0000256" key="3">
    <source>
        <dbReference type="ARBA" id="ARBA00006442"/>
    </source>
</evidence>
<dbReference type="GO" id="GO:0071949">
    <property type="term" value="F:FAD binding"/>
    <property type="evidence" value="ECO:0007669"/>
    <property type="project" value="TreeGrafter"/>
</dbReference>
<dbReference type="GO" id="GO:0046983">
    <property type="term" value="F:protein dimerization activity"/>
    <property type="evidence" value="ECO:0007669"/>
    <property type="project" value="InterPro"/>
</dbReference>
<dbReference type="PRINTS" id="PR00411">
    <property type="entry name" value="PNDRDTASEI"/>
</dbReference>
<evidence type="ECO:0000256" key="8">
    <source>
        <dbReference type="ARBA" id="ARBA00023002"/>
    </source>
</evidence>
<keyword evidence="10" id="KW-0496">Mitochondrion</keyword>
<keyword evidence="8" id="KW-0560">Oxidoreductase</keyword>
<feature type="domain" description="Mitochondrial apoptosis-inducing factor C-terminal" evidence="13">
    <location>
        <begin position="355"/>
        <end position="407"/>
    </location>
</feature>
<dbReference type="AlphaFoldDB" id="E4YMB5"/>
<dbReference type="Proteomes" id="UP000011014">
    <property type="component" value="Unassembled WGS sequence"/>
</dbReference>
<comment type="similarity">
    <text evidence="3">Belongs to the FAD-dependent oxidoreductase family.</text>
</comment>
<dbReference type="EMBL" id="FN654811">
    <property type="protein sequence ID" value="CBY36624.1"/>
    <property type="molecule type" value="Genomic_DNA"/>
</dbReference>
<evidence type="ECO:0000259" key="12">
    <source>
        <dbReference type="Pfam" id="PF07992"/>
    </source>
</evidence>
<dbReference type="PANTHER" id="PTHR43557:SF4">
    <property type="entry name" value="APOPTOSIS-INDUCING FACTOR 1, MITOCHONDRIAL"/>
    <property type="match status" value="1"/>
</dbReference>
<dbReference type="InterPro" id="IPR050446">
    <property type="entry name" value="FAD-oxidoreductase/Apoptosis"/>
</dbReference>
<dbReference type="Pfam" id="PF07992">
    <property type="entry name" value="Pyr_redox_2"/>
    <property type="match status" value="1"/>
</dbReference>
<dbReference type="PANTHER" id="PTHR43557">
    <property type="entry name" value="APOPTOSIS-INDUCING FACTOR 1"/>
    <property type="match status" value="1"/>
</dbReference>
<evidence type="ECO:0000313" key="14">
    <source>
        <dbReference type="EMBL" id="CBY36624.1"/>
    </source>
</evidence>
<organism evidence="14">
    <name type="scientific">Oikopleura dioica</name>
    <name type="common">Tunicate</name>
    <dbReference type="NCBI Taxonomy" id="34765"/>
    <lineage>
        <taxon>Eukaryota</taxon>
        <taxon>Metazoa</taxon>
        <taxon>Chordata</taxon>
        <taxon>Tunicata</taxon>
        <taxon>Appendicularia</taxon>
        <taxon>Copelata</taxon>
        <taxon>Oikopleuridae</taxon>
        <taxon>Oikopleura</taxon>
    </lineage>
</organism>
<proteinExistence type="inferred from homology"/>
<dbReference type="GO" id="GO:0033108">
    <property type="term" value="P:mitochondrial respiratory chain complex assembly"/>
    <property type="evidence" value="ECO:0007669"/>
    <property type="project" value="TreeGrafter"/>
</dbReference>
<dbReference type="SUPFAM" id="SSF55424">
    <property type="entry name" value="FAD/NAD-linked reductases, dimerisation (C-terminal) domain"/>
    <property type="match status" value="1"/>
</dbReference>
<evidence type="ECO:0000256" key="4">
    <source>
        <dbReference type="ARBA" id="ARBA00022630"/>
    </source>
</evidence>
<reference evidence="14" key="1">
    <citation type="journal article" date="2010" name="Science">
        <title>Plasticity of animal genome architecture unmasked by rapid evolution of a pelagic tunicate.</title>
        <authorList>
            <person name="Denoeud F."/>
            <person name="Henriet S."/>
            <person name="Mungpakdee S."/>
            <person name="Aury J.M."/>
            <person name="Da Silva C."/>
            <person name="Brinkmann H."/>
            <person name="Mikhaleva J."/>
            <person name="Olsen L.C."/>
            <person name="Jubin C."/>
            <person name="Canestro C."/>
            <person name="Bouquet J.M."/>
            <person name="Danks G."/>
            <person name="Poulain J."/>
            <person name="Campsteijn C."/>
            <person name="Adamski M."/>
            <person name="Cross I."/>
            <person name="Yadetie F."/>
            <person name="Muffato M."/>
            <person name="Louis A."/>
            <person name="Butcher S."/>
            <person name="Tsagkogeorga G."/>
            <person name="Konrad A."/>
            <person name="Singh S."/>
            <person name="Jensen M.F."/>
            <person name="Cong E.H."/>
            <person name="Eikeseth-Otteraa H."/>
            <person name="Noel B."/>
            <person name="Anthouard V."/>
            <person name="Porcel B.M."/>
            <person name="Kachouri-Lafond R."/>
            <person name="Nishino A."/>
            <person name="Ugolini M."/>
            <person name="Chourrout P."/>
            <person name="Nishida H."/>
            <person name="Aasland R."/>
            <person name="Huzurbazar S."/>
            <person name="Westhof E."/>
            <person name="Delsuc F."/>
            <person name="Lehrach H."/>
            <person name="Reinhardt R."/>
            <person name="Weissenbach J."/>
            <person name="Roy S.W."/>
            <person name="Artiguenave F."/>
            <person name="Postlethwait J.H."/>
            <person name="Manak J.R."/>
            <person name="Thompson E.M."/>
            <person name="Jaillon O."/>
            <person name="Du Pasquier L."/>
            <person name="Boudinot P."/>
            <person name="Liberles D.A."/>
            <person name="Volff J.N."/>
            <person name="Philippe H."/>
            <person name="Lenhard B."/>
            <person name="Roest Crollius H."/>
            <person name="Wincker P."/>
            <person name="Chourrout D."/>
        </authorList>
    </citation>
    <scope>NUCLEOTIDE SEQUENCE [LARGE SCALE GENOMIC DNA]</scope>
</reference>
<accession>E4YMB5</accession>
<feature type="domain" description="Mitochondrial apoptosis-inducing factor C-terminal" evidence="13">
    <location>
        <begin position="409"/>
        <end position="449"/>
    </location>
</feature>
<name>E4YMB5_OIKDI</name>
<protein>
    <recommendedName>
        <fullName evidence="15">FAD/NAD(P)-binding domain-containing protein</fullName>
    </recommendedName>
</protein>
<dbReference type="InterPro" id="IPR023753">
    <property type="entry name" value="FAD/NAD-binding_dom"/>
</dbReference>
<dbReference type="Gene3D" id="3.50.50.60">
    <property type="entry name" value="FAD/NAD(P)-binding domain"/>
    <property type="match status" value="2"/>
</dbReference>
<dbReference type="Gene3D" id="3.30.390.30">
    <property type="match status" value="1"/>
</dbReference>
<dbReference type="GO" id="GO:0016174">
    <property type="term" value="F:NAD(P)H oxidase H2O2-forming activity"/>
    <property type="evidence" value="ECO:0007669"/>
    <property type="project" value="TreeGrafter"/>
</dbReference>
<dbReference type="GO" id="GO:0006915">
    <property type="term" value="P:apoptotic process"/>
    <property type="evidence" value="ECO:0007669"/>
    <property type="project" value="UniProtKB-KW"/>
</dbReference>
<dbReference type="InterPro" id="IPR029324">
    <property type="entry name" value="AIF_C"/>
</dbReference>
<dbReference type="SUPFAM" id="SSF51905">
    <property type="entry name" value="FAD/NAD(P)-binding domain"/>
    <property type="match status" value="1"/>
</dbReference>
<comment type="subcellular location">
    <subcellularLocation>
        <location evidence="2">Mitochondrion</location>
    </subcellularLocation>
</comment>
<dbReference type="Pfam" id="PF14721">
    <property type="entry name" value="AIF_C"/>
    <property type="match status" value="2"/>
</dbReference>
<evidence type="ECO:0000256" key="11">
    <source>
        <dbReference type="ARBA" id="ARBA00047786"/>
    </source>
</evidence>
<evidence type="ECO:0000256" key="7">
    <source>
        <dbReference type="ARBA" id="ARBA00022946"/>
    </source>
</evidence>
<dbReference type="SMART" id="SM01353">
    <property type="entry name" value="AIF_C"/>
    <property type="match status" value="1"/>
</dbReference>
<evidence type="ECO:0000259" key="13">
    <source>
        <dbReference type="Pfam" id="PF14721"/>
    </source>
</evidence>
<evidence type="ECO:0000256" key="5">
    <source>
        <dbReference type="ARBA" id="ARBA00022703"/>
    </source>
</evidence>
<evidence type="ECO:0000256" key="10">
    <source>
        <dbReference type="ARBA" id="ARBA00023128"/>
    </source>
</evidence>
<keyword evidence="4" id="KW-0285">Flavoprotein</keyword>
<sequence>MKMSIQLSQKQNSVKKIYPEVPPEIEYLIVGGGTAAYSAVRAIRKYDPTAKILIVSDEPEMPYNRTPLSKELWFETEENAALGKYKGWDDKERVIFHEKLENYCTGRDLQEREGYGGIALLLGAKVDRLDADRKKAILYNGTEIGYGKVLLSIGGKPRNLPEFESVRDKVTLFRDLKDFRQLSAISQKGGDIVVVGSGFLGTELSYALAERAKKVENLKVSQICREQGVLGAVLPEHLSNFSSEVLEKEGVNIVRNAEIAGVSEDSDKLSVNLKDGRSVPADHVVLAVGVDIDHGLAERSGLEVDSNRGGFIVNSELESRKDIFVAGDAANFYDQRLGRRRVEHYDHAIVTGRLAGENMVGMRKAYTHQSMFWSDIGADNGFEAIGLVDSKLKSVSVFAQPEEQNTEGGNFNERKFDKGVVFYLRNENVVGVVTWNIFGKMGVARRLLAHKSEELDFAEMARLFNVHK</sequence>
<evidence type="ECO:0008006" key="15">
    <source>
        <dbReference type="Google" id="ProtNLM"/>
    </source>
</evidence>
<evidence type="ECO:0000256" key="6">
    <source>
        <dbReference type="ARBA" id="ARBA00022827"/>
    </source>
</evidence>
<gene>
    <name evidence="14" type="ORF">GSOID_T00029646001</name>
</gene>
<dbReference type="InterPro" id="IPR036188">
    <property type="entry name" value="FAD/NAD-bd_sf"/>
</dbReference>
<dbReference type="GO" id="GO:0005739">
    <property type="term" value="C:mitochondrion"/>
    <property type="evidence" value="ECO:0007669"/>
    <property type="project" value="UniProtKB-SubCell"/>
</dbReference>
<dbReference type="InterPro" id="IPR016156">
    <property type="entry name" value="FAD/NAD-linked_Rdtase_dimer_sf"/>
</dbReference>
<keyword evidence="7" id="KW-0809">Transit peptide</keyword>
<keyword evidence="5" id="KW-0053">Apoptosis</keyword>
<evidence type="ECO:0000256" key="9">
    <source>
        <dbReference type="ARBA" id="ARBA00023027"/>
    </source>
</evidence>